<gene>
    <name evidence="1" type="ORF">NC653_009272</name>
</gene>
<organism evidence="1 2">
    <name type="scientific">Populus alba x Populus x berolinensis</name>
    <dbReference type="NCBI Taxonomy" id="444605"/>
    <lineage>
        <taxon>Eukaryota</taxon>
        <taxon>Viridiplantae</taxon>
        <taxon>Streptophyta</taxon>
        <taxon>Embryophyta</taxon>
        <taxon>Tracheophyta</taxon>
        <taxon>Spermatophyta</taxon>
        <taxon>Magnoliopsida</taxon>
        <taxon>eudicotyledons</taxon>
        <taxon>Gunneridae</taxon>
        <taxon>Pentapetalae</taxon>
        <taxon>rosids</taxon>
        <taxon>fabids</taxon>
        <taxon>Malpighiales</taxon>
        <taxon>Salicaceae</taxon>
        <taxon>Saliceae</taxon>
        <taxon>Populus</taxon>
    </lineage>
</organism>
<dbReference type="EMBL" id="JAQIZT010000003">
    <property type="protein sequence ID" value="KAJ7004347.1"/>
    <property type="molecule type" value="Genomic_DNA"/>
</dbReference>
<accession>A0AAD6R9T6</accession>
<name>A0AAD6R9T6_9ROSI</name>
<reference evidence="1" key="1">
    <citation type="journal article" date="2023" name="Mol. Ecol. Resour.">
        <title>Chromosome-level genome assembly of a triploid poplar Populus alba 'Berolinensis'.</title>
        <authorList>
            <person name="Chen S."/>
            <person name="Yu Y."/>
            <person name="Wang X."/>
            <person name="Wang S."/>
            <person name="Zhang T."/>
            <person name="Zhou Y."/>
            <person name="He R."/>
            <person name="Meng N."/>
            <person name="Wang Y."/>
            <person name="Liu W."/>
            <person name="Liu Z."/>
            <person name="Liu J."/>
            <person name="Guo Q."/>
            <person name="Huang H."/>
            <person name="Sederoff R.R."/>
            <person name="Wang G."/>
            <person name="Qu G."/>
            <person name="Chen S."/>
        </authorList>
    </citation>
    <scope>NUCLEOTIDE SEQUENCE</scope>
    <source>
        <strain evidence="1">SC-2020</strain>
    </source>
</reference>
<keyword evidence="2" id="KW-1185">Reference proteome</keyword>
<evidence type="ECO:0000313" key="2">
    <source>
        <dbReference type="Proteomes" id="UP001164929"/>
    </source>
</evidence>
<comment type="caution">
    <text evidence="1">The sequence shown here is derived from an EMBL/GenBank/DDBJ whole genome shotgun (WGS) entry which is preliminary data.</text>
</comment>
<sequence>MPRTCNLVLQDSLFTLHTSKRSVTLNSSCSSPQSIMASD</sequence>
<evidence type="ECO:0000313" key="1">
    <source>
        <dbReference type="EMBL" id="KAJ7004347.1"/>
    </source>
</evidence>
<proteinExistence type="predicted"/>
<dbReference type="AlphaFoldDB" id="A0AAD6R9T6"/>
<protein>
    <submittedName>
        <fullName evidence="1">Uncharacterized protein</fullName>
    </submittedName>
</protein>
<dbReference type="Proteomes" id="UP001164929">
    <property type="component" value="Chromosome 3"/>
</dbReference>